<feature type="compositionally biased region" description="Gly residues" evidence="1">
    <location>
        <begin position="95"/>
        <end position="104"/>
    </location>
</feature>
<evidence type="ECO:0000313" key="3">
    <source>
        <dbReference type="Proteomes" id="UP000026962"/>
    </source>
</evidence>
<dbReference type="EnsemblPlants" id="OPUNC12G07770.1">
    <property type="protein sequence ID" value="OPUNC12G07770.1"/>
    <property type="gene ID" value="OPUNC12G07770"/>
</dbReference>
<proteinExistence type="predicted"/>
<feature type="region of interest" description="Disordered" evidence="1">
    <location>
        <begin position="1"/>
        <end position="123"/>
    </location>
</feature>
<dbReference type="Proteomes" id="UP000026962">
    <property type="component" value="Chromosome 12"/>
</dbReference>
<reference evidence="2" key="1">
    <citation type="submission" date="2015-04" db="UniProtKB">
        <authorList>
            <consortium name="EnsemblPlants"/>
        </authorList>
    </citation>
    <scope>IDENTIFICATION</scope>
</reference>
<reference evidence="2" key="2">
    <citation type="submission" date="2018-05" db="EMBL/GenBank/DDBJ databases">
        <title>OpunRS2 (Oryza punctata Reference Sequence Version 2).</title>
        <authorList>
            <person name="Zhang J."/>
            <person name="Kudrna D."/>
            <person name="Lee S."/>
            <person name="Talag J."/>
            <person name="Welchert J."/>
            <person name="Wing R.A."/>
        </authorList>
    </citation>
    <scope>NUCLEOTIDE SEQUENCE [LARGE SCALE GENOMIC DNA]</scope>
</reference>
<dbReference type="HOGENOM" id="CLU_2018961_0_0_1"/>
<protein>
    <submittedName>
        <fullName evidence="2">Uncharacterized protein</fullName>
    </submittedName>
</protein>
<organism evidence="2">
    <name type="scientific">Oryza punctata</name>
    <name type="common">Red rice</name>
    <dbReference type="NCBI Taxonomy" id="4537"/>
    <lineage>
        <taxon>Eukaryota</taxon>
        <taxon>Viridiplantae</taxon>
        <taxon>Streptophyta</taxon>
        <taxon>Embryophyta</taxon>
        <taxon>Tracheophyta</taxon>
        <taxon>Spermatophyta</taxon>
        <taxon>Magnoliopsida</taxon>
        <taxon>Liliopsida</taxon>
        <taxon>Poales</taxon>
        <taxon>Poaceae</taxon>
        <taxon>BOP clade</taxon>
        <taxon>Oryzoideae</taxon>
        <taxon>Oryzeae</taxon>
        <taxon>Oryzinae</taxon>
        <taxon>Oryza</taxon>
    </lineage>
</organism>
<dbReference type="AlphaFoldDB" id="A0A0E0MLC3"/>
<name>A0A0E0MLC3_ORYPU</name>
<evidence type="ECO:0000256" key="1">
    <source>
        <dbReference type="SAM" id="MobiDB-lite"/>
    </source>
</evidence>
<keyword evidence="3" id="KW-1185">Reference proteome</keyword>
<feature type="compositionally biased region" description="Basic and acidic residues" evidence="1">
    <location>
        <begin position="65"/>
        <end position="94"/>
    </location>
</feature>
<accession>A0A0E0MLC3</accession>
<sequence length="123" mass="12985">MSLPPSSFSHCLPRPYPARKGREVATGDGSVELRCLPSPPKARSNEPQAEFGEERGDSGTPTRRKGADGGERKSTVGEEEWRRGSGATSRDRGRGGGAAGGERGWGVAPWWGEGRAAPPVGEE</sequence>
<dbReference type="Gramene" id="OPUNC12G07770.1">
    <property type="protein sequence ID" value="OPUNC12G07770.1"/>
    <property type="gene ID" value="OPUNC12G07770"/>
</dbReference>
<evidence type="ECO:0000313" key="2">
    <source>
        <dbReference type="EnsemblPlants" id="OPUNC12G07770.1"/>
    </source>
</evidence>